<accession>A0AA49JB51</accession>
<proteinExistence type="predicted"/>
<reference evidence="1 2" key="1">
    <citation type="submission" date="2023-08" db="EMBL/GenBank/DDBJ databases">
        <title>Comparative genomics and taxonomic characterization of three novel marine species of genus Marivirga.</title>
        <authorList>
            <person name="Muhammad N."/>
            <person name="Kim S.-G."/>
        </authorList>
    </citation>
    <scope>NUCLEOTIDE SEQUENCE [LARGE SCALE GENOMIC DNA]</scope>
    <source>
        <strain evidence="1 2">BDSF4-3</strain>
    </source>
</reference>
<keyword evidence="2" id="KW-1185">Reference proteome</keyword>
<dbReference type="EMBL" id="CP129971">
    <property type="protein sequence ID" value="WKK74090.2"/>
    <property type="molecule type" value="Genomic_DNA"/>
</dbReference>
<protein>
    <submittedName>
        <fullName evidence="1">Uncharacterized protein</fullName>
    </submittedName>
</protein>
<evidence type="ECO:0000313" key="1">
    <source>
        <dbReference type="EMBL" id="WKK74090.2"/>
    </source>
</evidence>
<evidence type="ECO:0000313" key="2">
    <source>
        <dbReference type="Proteomes" id="UP001230496"/>
    </source>
</evidence>
<organism evidence="1 2">
    <name type="scientific">Marivirga salinarum</name>
    <dbReference type="NCBI Taxonomy" id="3059078"/>
    <lineage>
        <taxon>Bacteria</taxon>
        <taxon>Pseudomonadati</taxon>
        <taxon>Bacteroidota</taxon>
        <taxon>Cytophagia</taxon>
        <taxon>Cytophagales</taxon>
        <taxon>Marivirgaceae</taxon>
        <taxon>Marivirga</taxon>
    </lineage>
</organism>
<dbReference type="Proteomes" id="UP001230496">
    <property type="component" value="Chromosome"/>
</dbReference>
<sequence length="54" mass="6123">MSYVKTPVLVLGAWAAYERYGNTKQAVENNYKAQCKDIKSVRVAVADKAYHFIL</sequence>
<dbReference type="KEGG" id="msaa:QYS49_20035"/>
<gene>
    <name evidence="1" type="ORF">QYS49_20035</name>
</gene>
<dbReference type="AlphaFoldDB" id="A0AA49JB51"/>
<dbReference type="RefSeq" id="WP_308347939.1">
    <property type="nucleotide sequence ID" value="NZ_CP129971.1"/>
</dbReference>
<name>A0AA49JB51_9BACT</name>